<dbReference type="EMBL" id="AEDD01000002">
    <property type="protein sequence ID" value="EFM12093.1"/>
    <property type="molecule type" value="Genomic_DNA"/>
</dbReference>
<evidence type="ECO:0000313" key="2">
    <source>
        <dbReference type="EMBL" id="EFM12093.1"/>
    </source>
</evidence>
<protein>
    <recommendedName>
        <fullName evidence="1">Cyclic-phosphate processing Receiver domain-containing protein</fullName>
    </recommendedName>
</protein>
<dbReference type="InterPro" id="IPR046909">
    <property type="entry name" value="cREC_REC"/>
</dbReference>
<evidence type="ECO:0000313" key="3">
    <source>
        <dbReference type="Proteomes" id="UP000005387"/>
    </source>
</evidence>
<name>E0I551_9BACL</name>
<dbReference type="Pfam" id="PF20274">
    <property type="entry name" value="cREC_REC"/>
    <property type="match status" value="1"/>
</dbReference>
<accession>E0I551</accession>
<organism evidence="2 3">
    <name type="scientific">Paenibacillus curdlanolyticus YK9</name>
    <dbReference type="NCBI Taxonomy" id="717606"/>
    <lineage>
        <taxon>Bacteria</taxon>
        <taxon>Bacillati</taxon>
        <taxon>Bacillota</taxon>
        <taxon>Bacilli</taxon>
        <taxon>Bacillales</taxon>
        <taxon>Paenibacillaceae</taxon>
        <taxon>Paenibacillus</taxon>
    </lineage>
</organism>
<gene>
    <name evidence="2" type="ORF">PaecuDRAFT_0773</name>
</gene>
<feature type="domain" description="Cyclic-phosphate processing Receiver" evidence="1">
    <location>
        <begin position="3"/>
        <end position="85"/>
    </location>
</feature>
<dbReference type="AlphaFoldDB" id="E0I551"/>
<dbReference type="eggNOG" id="ENOG5032TAJ">
    <property type="taxonomic scope" value="Bacteria"/>
</dbReference>
<evidence type="ECO:0000259" key="1">
    <source>
        <dbReference type="Pfam" id="PF20274"/>
    </source>
</evidence>
<dbReference type="Proteomes" id="UP000005387">
    <property type="component" value="Unassembled WGS sequence"/>
</dbReference>
<sequence length="115" mass="13053">MRHVYVDDYRACPSGFLLARNVEEAILLIANMEIGILSLDYDLGYDQPTGLEIVRYMTEHGVFPQEVYLHTSSEAGRMQMYRLLSQHAPSHVQLHYGAMPDEVREEAARQAKLGG</sequence>
<proteinExistence type="predicted"/>
<keyword evidence="3" id="KW-1185">Reference proteome</keyword>
<dbReference type="RefSeq" id="WP_006036788.1">
    <property type="nucleotide sequence ID" value="NZ_AEDD01000002.1"/>
</dbReference>
<dbReference type="STRING" id="717606.PaecuDRAFT_0773"/>
<dbReference type="OrthoDB" id="2614698at2"/>
<reference evidence="2 3" key="1">
    <citation type="submission" date="2010-07" db="EMBL/GenBank/DDBJ databases">
        <title>The draft genome of Paenibacillus curdlanolyticus YK9.</title>
        <authorList>
            <consortium name="US DOE Joint Genome Institute (JGI-PGF)"/>
            <person name="Lucas S."/>
            <person name="Copeland A."/>
            <person name="Lapidus A."/>
            <person name="Cheng J.-F."/>
            <person name="Bruce D."/>
            <person name="Goodwin L."/>
            <person name="Pitluck S."/>
            <person name="Land M.L."/>
            <person name="Hauser L."/>
            <person name="Chang Y.-J."/>
            <person name="Jeffries C."/>
            <person name="Anderson I.J."/>
            <person name="Johnson E."/>
            <person name="Loganathan U."/>
            <person name="Mulhopadhyay B."/>
            <person name="Kyrpides N."/>
            <person name="Woyke T.J."/>
        </authorList>
    </citation>
    <scope>NUCLEOTIDE SEQUENCE [LARGE SCALE GENOMIC DNA]</scope>
    <source>
        <strain evidence="2 3">YK9</strain>
    </source>
</reference>